<name>S6BHT3_BABBO</name>
<dbReference type="EMBL" id="AK441985">
    <property type="protein sequence ID" value="BAN65779.1"/>
    <property type="molecule type" value="mRNA"/>
</dbReference>
<reference evidence="1" key="1">
    <citation type="journal article" date="2014" name="BMC Genomics">
        <title>The Babesia bovis gene and promoter model: an update from full-length EST analysis.</title>
        <authorList>
            <person name="Yamagishi J."/>
            <person name="Wakaguri H."/>
            <person name="Yokoyama N."/>
            <person name="Yamashita R."/>
            <person name="Suzuki Y."/>
            <person name="Xuan X."/>
            <person name="Igarashi I."/>
        </authorList>
    </citation>
    <scope>NUCLEOTIDE SEQUENCE</scope>
    <source>
        <strain evidence="1">Texas</strain>
    </source>
</reference>
<protein>
    <submittedName>
        <fullName evidence="1">Uncharacterized protein</fullName>
    </submittedName>
</protein>
<organism evidence="1">
    <name type="scientific">Babesia bovis</name>
    <dbReference type="NCBI Taxonomy" id="5865"/>
    <lineage>
        <taxon>Eukaryota</taxon>
        <taxon>Sar</taxon>
        <taxon>Alveolata</taxon>
        <taxon>Apicomplexa</taxon>
        <taxon>Aconoidasida</taxon>
        <taxon>Piroplasmida</taxon>
        <taxon>Babesiidae</taxon>
        <taxon>Babesia</taxon>
    </lineage>
</organism>
<accession>S6BHT3</accession>
<sequence>MWSNFILKIKVWARNIHKIASSDIYTLRAYGANDPCNIDRRFAIRSSLQTDTPGLSTGLKPSFVPLDWLNEESKDVSIFVESSFVKALEVELSVEAYLLHDSTMALDIQSTKVLLVKYNDFSVNGANTSPDMEPMTLRNV</sequence>
<proteinExistence type="evidence at transcript level"/>
<evidence type="ECO:0000313" key="1">
    <source>
        <dbReference type="EMBL" id="BAN65779.1"/>
    </source>
</evidence>
<dbReference type="AlphaFoldDB" id="S6BHT3"/>